<comment type="caution">
    <text evidence="1">The sequence shown here is derived from an EMBL/GenBank/DDBJ whole genome shotgun (WGS) entry which is preliminary data.</text>
</comment>
<dbReference type="OrthoDB" id="416437at2759"/>
<name>A0A8S3UQ33_MYTED</name>
<proteinExistence type="predicted"/>
<gene>
    <name evidence="1" type="ORF">MEDL_56915</name>
</gene>
<evidence type="ECO:0000313" key="2">
    <source>
        <dbReference type="Proteomes" id="UP000683360"/>
    </source>
</evidence>
<sequence length="451" mass="51396">MWGREYNILVHDDLFFRVVGHSGDQQSLSIDISTALRNAFDISDSNLFTSSGLTIGMCCRHDIYYLFDSHARDHQGFPFPEGAAILLTFSNLNELILYISRIYHGAEFNLSPVVVGIRDINTHNLGHFIEPETHCLRDNRTCNTTPNSTPTINNTFVPEYDYEAQFENSTHKTDQITCNNNLSGNISFPQVFSRAMDIDPQLKHSYVKGDHGFEKDIPSSPKPSSNLFNKQASIDTCNTSSAEYIDIRSRNTTDPIYPHIYYIAEPIYNDTYNKQSHEHAQIFTSTMYNEDVGIISDHTYCKSVSYTENTNELKDFGNSCEKDQTTSIQSNYNENNNELVSECESVCPNVTSQPYIQVPQSAIENFLLHFCDQELVINSSQNLQKGMSTTSMTSENITEHVNTCNEYLNASYAYKCISHNHTYSARRICIEKPSTVTVKHDQYIRKKHDKV</sequence>
<evidence type="ECO:0000313" key="1">
    <source>
        <dbReference type="EMBL" id="CAG2244838.1"/>
    </source>
</evidence>
<organism evidence="1 2">
    <name type="scientific">Mytilus edulis</name>
    <name type="common">Blue mussel</name>
    <dbReference type="NCBI Taxonomy" id="6550"/>
    <lineage>
        <taxon>Eukaryota</taxon>
        <taxon>Metazoa</taxon>
        <taxon>Spiralia</taxon>
        <taxon>Lophotrochozoa</taxon>
        <taxon>Mollusca</taxon>
        <taxon>Bivalvia</taxon>
        <taxon>Autobranchia</taxon>
        <taxon>Pteriomorphia</taxon>
        <taxon>Mytilida</taxon>
        <taxon>Mytiloidea</taxon>
        <taxon>Mytilidae</taxon>
        <taxon>Mytilinae</taxon>
        <taxon>Mytilus</taxon>
    </lineage>
</organism>
<reference evidence="1" key="1">
    <citation type="submission" date="2021-03" db="EMBL/GenBank/DDBJ databases">
        <authorList>
            <person name="Bekaert M."/>
        </authorList>
    </citation>
    <scope>NUCLEOTIDE SEQUENCE</scope>
</reference>
<accession>A0A8S3UQ33</accession>
<dbReference type="EMBL" id="CAJPWZ010002749">
    <property type="protein sequence ID" value="CAG2244838.1"/>
    <property type="molecule type" value="Genomic_DNA"/>
</dbReference>
<keyword evidence="2" id="KW-1185">Reference proteome</keyword>
<protein>
    <submittedName>
        <fullName evidence="1">Uncharacterized protein</fullName>
    </submittedName>
</protein>
<dbReference type="Proteomes" id="UP000683360">
    <property type="component" value="Unassembled WGS sequence"/>
</dbReference>
<dbReference type="AlphaFoldDB" id="A0A8S3UQ33"/>
<dbReference type="Gene3D" id="3.90.70.120">
    <property type="match status" value="1"/>
</dbReference>